<dbReference type="InterPro" id="IPR036249">
    <property type="entry name" value="Thioredoxin-like_sf"/>
</dbReference>
<dbReference type="SUPFAM" id="SSF52833">
    <property type="entry name" value="Thioredoxin-like"/>
    <property type="match status" value="1"/>
</dbReference>
<dbReference type="PROSITE" id="PS50404">
    <property type="entry name" value="GST_NTER"/>
    <property type="match status" value="1"/>
</dbReference>
<evidence type="ECO:0000313" key="2">
    <source>
        <dbReference type="EMBL" id="THG38423.1"/>
    </source>
</evidence>
<dbReference type="InterPro" id="IPR004045">
    <property type="entry name" value="Glutathione_S-Trfase_N"/>
</dbReference>
<proteinExistence type="predicted"/>
<dbReference type="AlphaFoldDB" id="A0A4S4G4Y0"/>
<evidence type="ECO:0000313" key="3">
    <source>
        <dbReference type="Proteomes" id="UP000308978"/>
    </source>
</evidence>
<name>A0A4S4G4Y0_9ACTN</name>
<dbReference type="Pfam" id="PF13409">
    <property type="entry name" value="GST_N_2"/>
    <property type="match status" value="1"/>
</dbReference>
<dbReference type="Gene3D" id="3.40.30.10">
    <property type="entry name" value="Glutaredoxin"/>
    <property type="match status" value="1"/>
</dbReference>
<comment type="caution">
    <text evidence="2">The sequence shown here is derived from an EMBL/GenBank/DDBJ whole genome shotgun (WGS) entry which is preliminary data.</text>
</comment>
<reference evidence="2 3" key="1">
    <citation type="submission" date="2019-04" db="EMBL/GenBank/DDBJ databases">
        <title>Microbes associate with the intestines of laboratory mice.</title>
        <authorList>
            <person name="Navarre W."/>
            <person name="Wong E."/>
            <person name="Huang K.C."/>
            <person name="Tropini C."/>
            <person name="Ng K."/>
            <person name="Yu B."/>
        </authorList>
    </citation>
    <scope>NUCLEOTIDE SEQUENCE [LARGE SCALE GENOMIC DNA]</scope>
    <source>
        <strain evidence="2 3">NM80_B27</strain>
    </source>
</reference>
<gene>
    <name evidence="2" type="ORF">E5986_02020</name>
</gene>
<dbReference type="EMBL" id="SSTJ01000002">
    <property type="protein sequence ID" value="THG38423.1"/>
    <property type="molecule type" value="Genomic_DNA"/>
</dbReference>
<evidence type="ECO:0000259" key="1">
    <source>
        <dbReference type="PROSITE" id="PS50404"/>
    </source>
</evidence>
<protein>
    <submittedName>
        <fullName evidence="2">Glutaredoxin</fullName>
    </submittedName>
</protein>
<sequence>MMYFDNMVLYYKPTCPFCQKVLAFMEEEDIAMPMRNTLEPGVKDDLMRLAGKGQVPCLVVDGEPMFESDDIIRFLGDLIIEREEG</sequence>
<feature type="domain" description="GST N-terminal" evidence="1">
    <location>
        <begin position="5"/>
        <end position="83"/>
    </location>
</feature>
<dbReference type="CDD" id="cd00570">
    <property type="entry name" value="GST_N_family"/>
    <property type="match status" value="1"/>
</dbReference>
<dbReference type="Proteomes" id="UP000308978">
    <property type="component" value="Unassembled WGS sequence"/>
</dbReference>
<organism evidence="2 3">
    <name type="scientific">Adlercreutzia caecimuris</name>
    <dbReference type="NCBI Taxonomy" id="671266"/>
    <lineage>
        <taxon>Bacteria</taxon>
        <taxon>Bacillati</taxon>
        <taxon>Actinomycetota</taxon>
        <taxon>Coriobacteriia</taxon>
        <taxon>Eggerthellales</taxon>
        <taxon>Eggerthellaceae</taxon>
        <taxon>Adlercreutzia</taxon>
    </lineage>
</organism>
<accession>A0A4S4G4Y0</accession>
<dbReference type="PROSITE" id="PS51354">
    <property type="entry name" value="GLUTAREDOXIN_2"/>
    <property type="match status" value="1"/>
</dbReference>